<organism evidence="1 2">
    <name type="scientific">Diphasiastrum complanatum</name>
    <name type="common">Issler's clubmoss</name>
    <name type="synonym">Lycopodium complanatum</name>
    <dbReference type="NCBI Taxonomy" id="34168"/>
    <lineage>
        <taxon>Eukaryota</taxon>
        <taxon>Viridiplantae</taxon>
        <taxon>Streptophyta</taxon>
        <taxon>Embryophyta</taxon>
        <taxon>Tracheophyta</taxon>
        <taxon>Lycopodiopsida</taxon>
        <taxon>Lycopodiales</taxon>
        <taxon>Lycopodiaceae</taxon>
        <taxon>Lycopodioideae</taxon>
        <taxon>Diphasiastrum</taxon>
    </lineage>
</organism>
<gene>
    <name evidence="1" type="ORF">O6H91_06G127500</name>
</gene>
<evidence type="ECO:0000313" key="2">
    <source>
        <dbReference type="Proteomes" id="UP001162992"/>
    </source>
</evidence>
<evidence type="ECO:0000313" key="1">
    <source>
        <dbReference type="EMBL" id="KAJ7554142.1"/>
    </source>
</evidence>
<comment type="caution">
    <text evidence="1">The sequence shown here is derived from an EMBL/GenBank/DDBJ whole genome shotgun (WGS) entry which is preliminary data.</text>
</comment>
<protein>
    <submittedName>
        <fullName evidence="1">Uncharacterized protein</fullName>
    </submittedName>
</protein>
<dbReference type="EMBL" id="CM055097">
    <property type="protein sequence ID" value="KAJ7554142.1"/>
    <property type="molecule type" value="Genomic_DNA"/>
</dbReference>
<keyword evidence="2" id="KW-1185">Reference proteome</keyword>
<proteinExistence type="predicted"/>
<name>A0ACC2DIR0_DIPCM</name>
<dbReference type="Proteomes" id="UP001162992">
    <property type="component" value="Chromosome 6"/>
</dbReference>
<sequence length="410" mass="45716">MELMAQSASDDAMLWLSQLGMQDPSLVKHFERLGSTKTDQFAATCDYPLNNNFELASSTFESMELKKSRKDHLSSVMYLDAYLNHANPAKTQVPHNQSVSQSFWQKYAVGALPGDDQKLQFQSEDIDTFGDFLPRLQDETYELIHPQSTPIFQGDMKGSPASVTQESVFSDVLSGGTLSSSNTINLFVTPGESRGAKRKSDQLLSDGTSFKSTTCSQTKPASGHSVDHIMAERKRREKLSQRFIALSAIIPGLKKMDKATVLGDAIKYLKQLQEKVKVLEDQTPKKVFRSTSSHSKELIPTENKGISQQQDATNPKHANITEDHEQFPEIDVRMVDGSVLIKVHCEKKKGIVVTILAELDKLHLLVSNAQILTFSKTQLNLTFMAQVEESYDLTADSIMQALQVLFKSFD</sequence>
<accession>A0ACC2DIR0</accession>
<reference evidence="2" key="1">
    <citation type="journal article" date="2024" name="Proc. Natl. Acad. Sci. U.S.A.">
        <title>Extraordinary preservation of gene collinearity over three hundred million years revealed in homosporous lycophytes.</title>
        <authorList>
            <person name="Li C."/>
            <person name="Wickell D."/>
            <person name="Kuo L.Y."/>
            <person name="Chen X."/>
            <person name="Nie B."/>
            <person name="Liao X."/>
            <person name="Peng D."/>
            <person name="Ji J."/>
            <person name="Jenkins J."/>
            <person name="Williams M."/>
            <person name="Shu S."/>
            <person name="Plott C."/>
            <person name="Barry K."/>
            <person name="Rajasekar S."/>
            <person name="Grimwood J."/>
            <person name="Han X."/>
            <person name="Sun S."/>
            <person name="Hou Z."/>
            <person name="He W."/>
            <person name="Dai G."/>
            <person name="Sun C."/>
            <person name="Schmutz J."/>
            <person name="Leebens-Mack J.H."/>
            <person name="Li F.W."/>
            <person name="Wang L."/>
        </authorList>
    </citation>
    <scope>NUCLEOTIDE SEQUENCE [LARGE SCALE GENOMIC DNA]</scope>
    <source>
        <strain evidence="2">cv. PW_Plant_1</strain>
    </source>
</reference>